<evidence type="ECO:0000313" key="3">
    <source>
        <dbReference type="Proteomes" id="UP000317650"/>
    </source>
</evidence>
<dbReference type="AlphaFoldDB" id="A0A4S8ITQ3"/>
<comment type="caution">
    <text evidence="2">The sequence shown here is derived from an EMBL/GenBank/DDBJ whole genome shotgun (WGS) entry which is preliminary data.</text>
</comment>
<protein>
    <submittedName>
        <fullName evidence="2">Uncharacterized protein</fullName>
    </submittedName>
</protein>
<feature type="compositionally biased region" description="Low complexity" evidence="1">
    <location>
        <begin position="68"/>
        <end position="85"/>
    </location>
</feature>
<feature type="region of interest" description="Disordered" evidence="1">
    <location>
        <begin position="68"/>
        <end position="88"/>
    </location>
</feature>
<evidence type="ECO:0000256" key="1">
    <source>
        <dbReference type="SAM" id="MobiDB-lite"/>
    </source>
</evidence>
<organism evidence="2 3">
    <name type="scientific">Musa balbisiana</name>
    <name type="common">Banana</name>
    <dbReference type="NCBI Taxonomy" id="52838"/>
    <lineage>
        <taxon>Eukaryota</taxon>
        <taxon>Viridiplantae</taxon>
        <taxon>Streptophyta</taxon>
        <taxon>Embryophyta</taxon>
        <taxon>Tracheophyta</taxon>
        <taxon>Spermatophyta</taxon>
        <taxon>Magnoliopsida</taxon>
        <taxon>Liliopsida</taxon>
        <taxon>Zingiberales</taxon>
        <taxon>Musaceae</taxon>
        <taxon>Musa</taxon>
    </lineage>
</organism>
<gene>
    <name evidence="2" type="ORF">C4D60_Mb10t00230</name>
</gene>
<dbReference type="EMBL" id="PYDT01000008">
    <property type="protein sequence ID" value="THU52081.1"/>
    <property type="molecule type" value="Genomic_DNA"/>
</dbReference>
<keyword evidence="3" id="KW-1185">Reference proteome</keyword>
<accession>A0A4S8ITQ3</accession>
<name>A0A4S8ITQ3_MUSBA</name>
<evidence type="ECO:0000313" key="2">
    <source>
        <dbReference type="EMBL" id="THU52081.1"/>
    </source>
</evidence>
<proteinExistence type="predicted"/>
<reference evidence="2 3" key="1">
    <citation type="journal article" date="2019" name="Nat. Plants">
        <title>Genome sequencing of Musa balbisiana reveals subgenome evolution and function divergence in polyploid bananas.</title>
        <authorList>
            <person name="Yao X."/>
        </authorList>
    </citation>
    <scope>NUCLEOTIDE SEQUENCE [LARGE SCALE GENOMIC DNA]</scope>
    <source>
        <strain evidence="3">cv. DH-PKW</strain>
        <tissue evidence="2">Leaves</tissue>
    </source>
</reference>
<sequence>MEVALIPGKEPETKAKMTVAINAHAPQLMAGTTWKALSGHALAASAGIYSRRCAARAAPAATAFRRAQASAASSPSCPPHAKAASLSLGGSCHRSHGVWIGSTYGIQPVSNLPPLAMPFP</sequence>
<dbReference type="Proteomes" id="UP000317650">
    <property type="component" value="Chromosome 10"/>
</dbReference>